<proteinExistence type="predicted"/>
<sequence length="102" mass="11893">MGAWWRNGRENRLEEEDEHVEIRRRKIIVQSAQAIQTRKLFGSAHVNQTKILVRPTHKIWLEPTHPLTSSTKHTLIVPIWQLQISSPFDSMIFVGTTEDLNP</sequence>
<dbReference type="Proteomes" id="UP000008810">
    <property type="component" value="Chromosome 3"/>
</dbReference>
<dbReference type="EMBL" id="CM000882">
    <property type="protein sequence ID" value="PNT66392.1"/>
    <property type="molecule type" value="Genomic_DNA"/>
</dbReference>
<reference evidence="1 2" key="1">
    <citation type="journal article" date="2010" name="Nature">
        <title>Genome sequencing and analysis of the model grass Brachypodium distachyon.</title>
        <authorList>
            <consortium name="International Brachypodium Initiative"/>
        </authorList>
    </citation>
    <scope>NUCLEOTIDE SEQUENCE [LARGE SCALE GENOMIC DNA]</scope>
    <source>
        <strain evidence="1 2">Bd21</strain>
    </source>
</reference>
<accession>A0A2K2CWJ8</accession>
<organism evidence="1">
    <name type="scientific">Brachypodium distachyon</name>
    <name type="common">Purple false brome</name>
    <name type="synonym">Trachynia distachya</name>
    <dbReference type="NCBI Taxonomy" id="15368"/>
    <lineage>
        <taxon>Eukaryota</taxon>
        <taxon>Viridiplantae</taxon>
        <taxon>Streptophyta</taxon>
        <taxon>Embryophyta</taxon>
        <taxon>Tracheophyta</taxon>
        <taxon>Spermatophyta</taxon>
        <taxon>Magnoliopsida</taxon>
        <taxon>Liliopsida</taxon>
        <taxon>Poales</taxon>
        <taxon>Poaceae</taxon>
        <taxon>BOP clade</taxon>
        <taxon>Pooideae</taxon>
        <taxon>Stipodae</taxon>
        <taxon>Brachypodieae</taxon>
        <taxon>Brachypodium</taxon>
    </lineage>
</organism>
<dbReference type="Gramene" id="PNT66392">
    <property type="protein sequence ID" value="PNT66392"/>
    <property type="gene ID" value="BRADI_3g10985v3"/>
</dbReference>
<reference evidence="2" key="3">
    <citation type="submission" date="2018-08" db="UniProtKB">
        <authorList>
            <consortium name="EnsemblPlants"/>
        </authorList>
    </citation>
    <scope>IDENTIFICATION</scope>
    <source>
        <strain evidence="2">cv. Bd21</strain>
    </source>
</reference>
<dbReference type="EnsemblPlants" id="PNT66392">
    <property type="protein sequence ID" value="PNT66392"/>
    <property type="gene ID" value="BRADI_3g10985v3"/>
</dbReference>
<dbReference type="InParanoid" id="A0A2K2CWJ8"/>
<dbReference type="AlphaFoldDB" id="A0A2K2CWJ8"/>
<reference evidence="1" key="2">
    <citation type="submission" date="2017-06" db="EMBL/GenBank/DDBJ databases">
        <title>WGS assembly of Brachypodium distachyon.</title>
        <authorList>
            <consortium name="The International Brachypodium Initiative"/>
            <person name="Lucas S."/>
            <person name="Harmon-Smith M."/>
            <person name="Lail K."/>
            <person name="Tice H."/>
            <person name="Grimwood J."/>
            <person name="Bruce D."/>
            <person name="Barry K."/>
            <person name="Shu S."/>
            <person name="Lindquist E."/>
            <person name="Wang M."/>
            <person name="Pitluck S."/>
            <person name="Vogel J.P."/>
            <person name="Garvin D.F."/>
            <person name="Mockler T.C."/>
            <person name="Schmutz J."/>
            <person name="Rokhsar D."/>
            <person name="Bevan M.W."/>
        </authorList>
    </citation>
    <scope>NUCLEOTIDE SEQUENCE</scope>
    <source>
        <strain evidence="1">Bd21</strain>
    </source>
</reference>
<evidence type="ECO:0000313" key="2">
    <source>
        <dbReference type="EnsemblPlants" id="PNT66392"/>
    </source>
</evidence>
<evidence type="ECO:0000313" key="3">
    <source>
        <dbReference type="Proteomes" id="UP000008810"/>
    </source>
</evidence>
<gene>
    <name evidence="1" type="ORF">BRADI_3g10985v3</name>
</gene>
<name>A0A2K2CWJ8_BRADI</name>
<keyword evidence="3" id="KW-1185">Reference proteome</keyword>
<protein>
    <submittedName>
        <fullName evidence="1 2">Uncharacterized protein</fullName>
    </submittedName>
</protein>
<evidence type="ECO:0000313" key="1">
    <source>
        <dbReference type="EMBL" id="PNT66392.1"/>
    </source>
</evidence>